<accession>A0A1R0WU75</accession>
<dbReference type="EMBL" id="MKQP01000078">
    <property type="protein sequence ID" value="OMD21426.1"/>
    <property type="molecule type" value="Genomic_DNA"/>
</dbReference>
<dbReference type="InterPro" id="IPR016181">
    <property type="entry name" value="Acyl_CoA_acyltransferase"/>
</dbReference>
<comment type="caution">
    <text evidence="2">The sequence shown here is derived from an EMBL/GenBank/DDBJ whole genome shotgun (WGS) entry which is preliminary data.</text>
</comment>
<dbReference type="AlphaFoldDB" id="A0A1R0WU75"/>
<dbReference type="Pfam" id="PF00583">
    <property type="entry name" value="Acetyltransf_1"/>
    <property type="match status" value="1"/>
</dbReference>
<evidence type="ECO:0000313" key="3">
    <source>
        <dbReference type="Proteomes" id="UP000187465"/>
    </source>
</evidence>
<reference evidence="2 3" key="1">
    <citation type="submission" date="2016-10" db="EMBL/GenBank/DDBJ databases">
        <title>Paenibacillus species isolates.</title>
        <authorList>
            <person name="Beno S.M."/>
        </authorList>
    </citation>
    <scope>NUCLEOTIDE SEQUENCE [LARGE SCALE GENOMIC DNA]</scope>
    <source>
        <strain evidence="2 3">FSL H7-0604</strain>
    </source>
</reference>
<evidence type="ECO:0000259" key="1">
    <source>
        <dbReference type="PROSITE" id="PS51186"/>
    </source>
</evidence>
<dbReference type="PROSITE" id="PS51186">
    <property type="entry name" value="GNAT"/>
    <property type="match status" value="1"/>
</dbReference>
<dbReference type="Gene3D" id="3.40.630.30">
    <property type="match status" value="1"/>
</dbReference>
<dbReference type="Proteomes" id="UP000187465">
    <property type="component" value="Unassembled WGS sequence"/>
</dbReference>
<dbReference type="GO" id="GO:0016747">
    <property type="term" value="F:acyltransferase activity, transferring groups other than amino-acyl groups"/>
    <property type="evidence" value="ECO:0007669"/>
    <property type="project" value="InterPro"/>
</dbReference>
<gene>
    <name evidence="2" type="ORF">BJP51_07295</name>
</gene>
<proteinExistence type="predicted"/>
<feature type="domain" description="N-acetyltransferase" evidence="1">
    <location>
        <begin position="5"/>
        <end position="170"/>
    </location>
</feature>
<protein>
    <recommendedName>
        <fullName evidence="1">N-acetyltransferase domain-containing protein</fullName>
    </recommendedName>
</protein>
<name>A0A1R0WU75_9BACL</name>
<dbReference type="KEGG" id="pod:PODO_14180"/>
<dbReference type="GeneID" id="31571343"/>
<sequence>MALPLQIRRMTQNDIAIIHTGLSEHDVSQPLDYVQRCWQENQNEKRVTILAFCENEFVGWGHVVYRSEYPYFAENNIPEIQNFDVIPPFRKRGVGSVLIEALEKDAFTISNTIGIGFGLYADYGTAQRMYIKRGFIPDGRGIMYDNKPVEPGAHVCVDDDLCLYLIKTIEQ</sequence>
<dbReference type="InterPro" id="IPR000182">
    <property type="entry name" value="GNAT_dom"/>
</dbReference>
<dbReference type="SUPFAM" id="SSF55729">
    <property type="entry name" value="Acyl-CoA N-acyltransferases (Nat)"/>
    <property type="match status" value="1"/>
</dbReference>
<dbReference type="RefSeq" id="WP_036678147.1">
    <property type="nucleotide sequence ID" value="NZ_CP009428.1"/>
</dbReference>
<dbReference type="CDD" id="cd04301">
    <property type="entry name" value="NAT_SF"/>
    <property type="match status" value="1"/>
</dbReference>
<evidence type="ECO:0000313" key="2">
    <source>
        <dbReference type="EMBL" id="OMD21426.1"/>
    </source>
</evidence>
<organism evidence="2 3">
    <name type="scientific">Paenibacillus odorifer</name>
    <dbReference type="NCBI Taxonomy" id="189426"/>
    <lineage>
        <taxon>Bacteria</taxon>
        <taxon>Bacillati</taxon>
        <taxon>Bacillota</taxon>
        <taxon>Bacilli</taxon>
        <taxon>Bacillales</taxon>
        <taxon>Paenibacillaceae</taxon>
        <taxon>Paenibacillus</taxon>
    </lineage>
</organism>